<feature type="domain" description="HTH merR-type" evidence="3">
    <location>
        <begin position="17"/>
        <end position="85"/>
    </location>
</feature>
<evidence type="ECO:0000256" key="2">
    <source>
        <dbReference type="SAM" id="Coils"/>
    </source>
</evidence>
<dbReference type="EMBL" id="CP009687">
    <property type="protein sequence ID" value="AKL95392.1"/>
    <property type="molecule type" value="Genomic_DNA"/>
</dbReference>
<dbReference type="InterPro" id="IPR000551">
    <property type="entry name" value="MerR-type_HTH_dom"/>
</dbReference>
<dbReference type="InterPro" id="IPR047057">
    <property type="entry name" value="MerR_fam"/>
</dbReference>
<dbReference type="Gene3D" id="1.10.1660.10">
    <property type="match status" value="1"/>
</dbReference>
<dbReference type="Pfam" id="PF13411">
    <property type="entry name" value="MerR_1"/>
    <property type="match status" value="1"/>
</dbReference>
<dbReference type="PANTHER" id="PTHR30204">
    <property type="entry name" value="REDOX-CYCLING DRUG-SENSING TRANSCRIPTIONAL ACTIVATOR SOXR"/>
    <property type="match status" value="1"/>
</dbReference>
<keyword evidence="2" id="KW-0175">Coiled coil</keyword>
<dbReference type="KEGG" id="cace:CACET_c19440"/>
<reference evidence="4 5" key="1">
    <citation type="submission" date="2014-10" db="EMBL/GenBank/DDBJ databases">
        <title>Genome sequence of Clostridium aceticum DSM 1496.</title>
        <authorList>
            <person name="Poehlein A."/>
            <person name="Schiel-Bengelsdorf B."/>
            <person name="Gottschalk G."/>
            <person name="Duerre P."/>
            <person name="Daniel R."/>
        </authorList>
    </citation>
    <scope>NUCLEOTIDE SEQUENCE [LARGE SCALE GENOMIC DNA]</scope>
    <source>
        <strain evidence="4 5">DSM 1496</strain>
    </source>
</reference>
<accession>A0A0G3WBU1</accession>
<dbReference type="SMART" id="SM00422">
    <property type="entry name" value="HTH_MERR"/>
    <property type="match status" value="1"/>
</dbReference>
<evidence type="ECO:0000313" key="4">
    <source>
        <dbReference type="EMBL" id="AKL95392.1"/>
    </source>
</evidence>
<name>A0A0G3WBU1_9CLOT</name>
<dbReference type="Proteomes" id="UP000035704">
    <property type="component" value="Chromosome"/>
</dbReference>
<evidence type="ECO:0000259" key="3">
    <source>
        <dbReference type="PROSITE" id="PS50937"/>
    </source>
</evidence>
<protein>
    <submittedName>
        <fullName evidence="4">Transcriptional regulator MerR family</fullName>
    </submittedName>
</protein>
<gene>
    <name evidence="4" type="ORF">CACET_c19440</name>
</gene>
<keyword evidence="5" id="KW-1185">Reference proteome</keyword>
<organism evidence="4 5">
    <name type="scientific">Clostridium aceticum</name>
    <dbReference type="NCBI Taxonomy" id="84022"/>
    <lineage>
        <taxon>Bacteria</taxon>
        <taxon>Bacillati</taxon>
        <taxon>Bacillota</taxon>
        <taxon>Clostridia</taxon>
        <taxon>Eubacteriales</taxon>
        <taxon>Clostridiaceae</taxon>
        <taxon>Clostridium</taxon>
    </lineage>
</organism>
<sequence length="209" mass="24499">MEEVYTGGGDMEVVNEVYSIKEISDIIGFKPHVIRYYEKEFELEIPRDEGNRRYFTYKELEELRNIKILQDKGLTNKQIKNLMKSPEVMMNGNDNALQEIAVSSSDYIQYAIENSSALIQEEFQNLLNQTLASIQQLDYRKEIEVLSEKVDELKNELVNQEKDILICENAKLKMQVKEKAYELAELKEKIKREENKNKSIFKKIFGGKQ</sequence>
<dbReference type="PATRIC" id="fig|84022.6.peg.1941"/>
<dbReference type="GO" id="GO:0003700">
    <property type="term" value="F:DNA-binding transcription factor activity"/>
    <property type="evidence" value="ECO:0007669"/>
    <property type="project" value="InterPro"/>
</dbReference>
<dbReference type="STRING" id="84022.CACET_c19440"/>
<dbReference type="PROSITE" id="PS50937">
    <property type="entry name" value="HTH_MERR_2"/>
    <property type="match status" value="1"/>
</dbReference>
<evidence type="ECO:0000256" key="1">
    <source>
        <dbReference type="ARBA" id="ARBA00023125"/>
    </source>
</evidence>
<feature type="coiled-coil region" evidence="2">
    <location>
        <begin position="136"/>
        <end position="203"/>
    </location>
</feature>
<proteinExistence type="predicted"/>
<dbReference type="SUPFAM" id="SSF46955">
    <property type="entry name" value="Putative DNA-binding domain"/>
    <property type="match status" value="1"/>
</dbReference>
<dbReference type="PANTHER" id="PTHR30204:SF15">
    <property type="entry name" value="BLL5018 PROTEIN"/>
    <property type="match status" value="1"/>
</dbReference>
<keyword evidence="1" id="KW-0238">DNA-binding</keyword>
<dbReference type="InterPro" id="IPR009061">
    <property type="entry name" value="DNA-bd_dom_put_sf"/>
</dbReference>
<evidence type="ECO:0000313" key="5">
    <source>
        <dbReference type="Proteomes" id="UP000035704"/>
    </source>
</evidence>
<dbReference type="GO" id="GO:0003677">
    <property type="term" value="F:DNA binding"/>
    <property type="evidence" value="ECO:0007669"/>
    <property type="project" value="UniProtKB-KW"/>
</dbReference>
<dbReference type="CDD" id="cd04764">
    <property type="entry name" value="HTH_MlrA-like_sg1"/>
    <property type="match status" value="1"/>
</dbReference>
<dbReference type="AlphaFoldDB" id="A0A0G3WBU1"/>